<keyword evidence="1" id="KW-0732">Signal</keyword>
<evidence type="ECO:0008006" key="4">
    <source>
        <dbReference type="Google" id="ProtNLM"/>
    </source>
</evidence>
<evidence type="ECO:0000313" key="2">
    <source>
        <dbReference type="EMBL" id="CAK7922603.1"/>
    </source>
</evidence>
<protein>
    <recommendedName>
        <fullName evidence="4">RxLR effector protein</fullName>
    </recommendedName>
</protein>
<evidence type="ECO:0000256" key="1">
    <source>
        <dbReference type="SAM" id="SignalP"/>
    </source>
</evidence>
<name>A0AAV1TJI9_9STRA</name>
<dbReference type="EMBL" id="CAKLBY020000066">
    <property type="protein sequence ID" value="CAK7922603.1"/>
    <property type="molecule type" value="Genomic_DNA"/>
</dbReference>
<evidence type="ECO:0000313" key="3">
    <source>
        <dbReference type="Proteomes" id="UP001162060"/>
    </source>
</evidence>
<reference evidence="2" key="1">
    <citation type="submission" date="2024-01" db="EMBL/GenBank/DDBJ databases">
        <authorList>
            <person name="Webb A."/>
        </authorList>
    </citation>
    <scope>NUCLEOTIDE SEQUENCE</scope>
    <source>
        <strain evidence="2">Pm1</strain>
    </source>
</reference>
<proteinExistence type="predicted"/>
<gene>
    <name evidence="2" type="ORF">PM001_LOCUS7774</name>
</gene>
<sequence length="132" mass="15361">MRVYTPLLFAVAAISFVISAAITIDTEQTEDSTVTSGAIADKRFLGVLKEVEWTEIVKELVENLKEVHKVRELFDRWCVEDDTSGRNRKKIKRVNRDPRIRALRRLYQRLKARRGRRNLREASVDCGFQQVV</sequence>
<feature type="signal peptide" evidence="1">
    <location>
        <begin position="1"/>
        <end position="21"/>
    </location>
</feature>
<comment type="caution">
    <text evidence="2">The sequence shown here is derived from an EMBL/GenBank/DDBJ whole genome shotgun (WGS) entry which is preliminary data.</text>
</comment>
<accession>A0AAV1TJI9</accession>
<dbReference type="AlphaFoldDB" id="A0AAV1TJI9"/>
<feature type="chain" id="PRO_5043527810" description="RxLR effector protein" evidence="1">
    <location>
        <begin position="22"/>
        <end position="132"/>
    </location>
</feature>
<organism evidence="2 3">
    <name type="scientific">Peronospora matthiolae</name>
    <dbReference type="NCBI Taxonomy" id="2874970"/>
    <lineage>
        <taxon>Eukaryota</taxon>
        <taxon>Sar</taxon>
        <taxon>Stramenopiles</taxon>
        <taxon>Oomycota</taxon>
        <taxon>Peronosporomycetes</taxon>
        <taxon>Peronosporales</taxon>
        <taxon>Peronosporaceae</taxon>
        <taxon>Peronospora</taxon>
    </lineage>
</organism>
<dbReference type="Proteomes" id="UP001162060">
    <property type="component" value="Unassembled WGS sequence"/>
</dbReference>